<proteinExistence type="predicted"/>
<dbReference type="EMBL" id="JBBPBN010000035">
    <property type="protein sequence ID" value="KAK9002105.1"/>
    <property type="molecule type" value="Genomic_DNA"/>
</dbReference>
<evidence type="ECO:0000313" key="1">
    <source>
        <dbReference type="EMBL" id="KAK9002105.1"/>
    </source>
</evidence>
<organism evidence="1 2">
    <name type="scientific">Hibiscus sabdariffa</name>
    <name type="common">roselle</name>
    <dbReference type="NCBI Taxonomy" id="183260"/>
    <lineage>
        <taxon>Eukaryota</taxon>
        <taxon>Viridiplantae</taxon>
        <taxon>Streptophyta</taxon>
        <taxon>Embryophyta</taxon>
        <taxon>Tracheophyta</taxon>
        <taxon>Spermatophyta</taxon>
        <taxon>Magnoliopsida</taxon>
        <taxon>eudicotyledons</taxon>
        <taxon>Gunneridae</taxon>
        <taxon>Pentapetalae</taxon>
        <taxon>rosids</taxon>
        <taxon>malvids</taxon>
        <taxon>Malvales</taxon>
        <taxon>Malvaceae</taxon>
        <taxon>Malvoideae</taxon>
        <taxon>Hibiscus</taxon>
    </lineage>
</organism>
<sequence>MNQENVSRTKVLILPFPLQGRINPMLQFAKRLISKGLDVSLVTFHGNKPMAVLDRTSVKLEPVFDDLGADNVLERAATIALKLPQIMELVGSYQETKLTELIEKLLDGVGL</sequence>
<dbReference type="Gene3D" id="3.40.50.2000">
    <property type="entry name" value="Glycogen Phosphorylase B"/>
    <property type="match status" value="1"/>
</dbReference>
<dbReference type="SUPFAM" id="SSF53756">
    <property type="entry name" value="UDP-Glycosyltransferase/glycogen phosphorylase"/>
    <property type="match status" value="1"/>
</dbReference>
<protein>
    <submittedName>
        <fullName evidence="1">Uncharacterized protein</fullName>
    </submittedName>
</protein>
<name>A0ABR2QNF0_9ROSI</name>
<comment type="caution">
    <text evidence="1">The sequence shown here is derived from an EMBL/GenBank/DDBJ whole genome shotgun (WGS) entry which is preliminary data.</text>
</comment>
<gene>
    <name evidence="1" type="ORF">V6N11_024793</name>
</gene>
<evidence type="ECO:0000313" key="2">
    <source>
        <dbReference type="Proteomes" id="UP001396334"/>
    </source>
</evidence>
<keyword evidence="2" id="KW-1185">Reference proteome</keyword>
<dbReference type="Proteomes" id="UP001396334">
    <property type="component" value="Unassembled WGS sequence"/>
</dbReference>
<accession>A0ABR2QNF0</accession>
<reference evidence="1 2" key="1">
    <citation type="journal article" date="2024" name="G3 (Bethesda)">
        <title>Genome assembly of Hibiscus sabdariffa L. provides insights into metabolisms of medicinal natural products.</title>
        <authorList>
            <person name="Kim T."/>
        </authorList>
    </citation>
    <scope>NUCLEOTIDE SEQUENCE [LARGE SCALE GENOMIC DNA]</scope>
    <source>
        <strain evidence="1">TK-2024</strain>
        <tissue evidence="1">Old leaves</tissue>
    </source>
</reference>